<dbReference type="Proteomes" id="UP000439903">
    <property type="component" value="Unassembled WGS sequence"/>
</dbReference>
<protein>
    <submittedName>
        <fullName evidence="1">RNI-like protein</fullName>
    </submittedName>
</protein>
<dbReference type="SUPFAM" id="SSF52047">
    <property type="entry name" value="RNI-like"/>
    <property type="match status" value="1"/>
</dbReference>
<name>A0A8H4EUQ9_GIGMA</name>
<evidence type="ECO:0000313" key="1">
    <source>
        <dbReference type="EMBL" id="KAF0557247.1"/>
    </source>
</evidence>
<dbReference type="OrthoDB" id="2324827at2759"/>
<proteinExistence type="predicted"/>
<accession>A0A8H4EUQ9</accession>
<dbReference type="EMBL" id="WTPW01000029">
    <property type="protein sequence ID" value="KAF0557247.1"/>
    <property type="molecule type" value="Genomic_DNA"/>
</dbReference>
<evidence type="ECO:0000313" key="2">
    <source>
        <dbReference type="Proteomes" id="UP000439903"/>
    </source>
</evidence>
<dbReference type="InterPro" id="IPR032675">
    <property type="entry name" value="LRR_dom_sf"/>
</dbReference>
<sequence length="93" mass="10445">MFLQTSKKLKDLSIHCEIVYSLLSRIFDKCTLTSLILLHNELGTEGGNVLTEVLHKNTTLTHLENLLGPEVGKVFAKVLFKNTTLFCLNLSKN</sequence>
<gene>
    <name evidence="1" type="ORF">F8M41_013769</name>
</gene>
<comment type="caution">
    <text evidence="1">The sequence shown here is derived from an EMBL/GenBank/DDBJ whole genome shotgun (WGS) entry which is preliminary data.</text>
</comment>
<keyword evidence="2" id="KW-1185">Reference proteome</keyword>
<dbReference type="AlphaFoldDB" id="A0A8H4EUQ9"/>
<dbReference type="Gene3D" id="3.80.10.10">
    <property type="entry name" value="Ribonuclease Inhibitor"/>
    <property type="match status" value="1"/>
</dbReference>
<organism evidence="1 2">
    <name type="scientific">Gigaspora margarita</name>
    <dbReference type="NCBI Taxonomy" id="4874"/>
    <lineage>
        <taxon>Eukaryota</taxon>
        <taxon>Fungi</taxon>
        <taxon>Fungi incertae sedis</taxon>
        <taxon>Mucoromycota</taxon>
        <taxon>Glomeromycotina</taxon>
        <taxon>Glomeromycetes</taxon>
        <taxon>Diversisporales</taxon>
        <taxon>Gigasporaceae</taxon>
        <taxon>Gigaspora</taxon>
    </lineage>
</organism>
<reference evidence="1 2" key="1">
    <citation type="journal article" date="2019" name="Environ. Microbiol.">
        <title>At the nexus of three kingdoms: the genome of the mycorrhizal fungus Gigaspora margarita provides insights into plant, endobacterial and fungal interactions.</title>
        <authorList>
            <person name="Venice F."/>
            <person name="Ghignone S."/>
            <person name="Salvioli di Fossalunga A."/>
            <person name="Amselem J."/>
            <person name="Novero M."/>
            <person name="Xianan X."/>
            <person name="Sedzielewska Toro K."/>
            <person name="Morin E."/>
            <person name="Lipzen A."/>
            <person name="Grigoriev I.V."/>
            <person name="Henrissat B."/>
            <person name="Martin F.M."/>
            <person name="Bonfante P."/>
        </authorList>
    </citation>
    <scope>NUCLEOTIDE SEQUENCE [LARGE SCALE GENOMIC DNA]</scope>
    <source>
        <strain evidence="1 2">BEG34</strain>
    </source>
</reference>